<feature type="transmembrane region" description="Helical" evidence="13">
    <location>
        <begin position="35"/>
        <end position="53"/>
    </location>
</feature>
<name>A0A1H7WH20_STIAU</name>
<dbReference type="GO" id="GO:0016780">
    <property type="term" value="F:phosphotransferase activity, for other substituted phosphate groups"/>
    <property type="evidence" value="ECO:0007669"/>
    <property type="project" value="InterPro"/>
</dbReference>
<organism evidence="14 15">
    <name type="scientific">Stigmatella aurantiaca</name>
    <dbReference type="NCBI Taxonomy" id="41"/>
    <lineage>
        <taxon>Bacteria</taxon>
        <taxon>Pseudomonadati</taxon>
        <taxon>Myxococcota</taxon>
        <taxon>Myxococcia</taxon>
        <taxon>Myxococcales</taxon>
        <taxon>Cystobacterineae</taxon>
        <taxon>Archangiaceae</taxon>
        <taxon>Stigmatella</taxon>
    </lineage>
</organism>
<dbReference type="EMBL" id="FOAP01000013">
    <property type="protein sequence ID" value="SEM20902.1"/>
    <property type="molecule type" value="Genomic_DNA"/>
</dbReference>
<dbReference type="AlphaFoldDB" id="A0A1H7WH20"/>
<keyword evidence="5 13" id="KW-0812">Transmembrane</keyword>
<dbReference type="PANTHER" id="PTHR14269:SF11">
    <property type="entry name" value="CDP-DIACYLGLYCEROL--GLYCEROL-3-PHOSPHATE 3-PHOSPHATIDYLTRANSFERASE"/>
    <property type="match status" value="1"/>
</dbReference>
<dbReference type="InterPro" id="IPR050324">
    <property type="entry name" value="CDP-alcohol_PTase-I"/>
</dbReference>
<evidence type="ECO:0000256" key="9">
    <source>
        <dbReference type="ARBA" id="ARBA00023209"/>
    </source>
</evidence>
<dbReference type="GO" id="GO:0016020">
    <property type="term" value="C:membrane"/>
    <property type="evidence" value="ECO:0007669"/>
    <property type="project" value="UniProtKB-SubCell"/>
</dbReference>
<reference evidence="15" key="1">
    <citation type="submission" date="2016-10" db="EMBL/GenBank/DDBJ databases">
        <authorList>
            <person name="Varghese N."/>
            <person name="Submissions S."/>
        </authorList>
    </citation>
    <scope>NUCLEOTIDE SEQUENCE [LARGE SCALE GENOMIC DNA]</scope>
    <source>
        <strain evidence="15">DSM 17044</strain>
    </source>
</reference>
<evidence type="ECO:0000256" key="6">
    <source>
        <dbReference type="ARBA" id="ARBA00022989"/>
    </source>
</evidence>
<evidence type="ECO:0000256" key="8">
    <source>
        <dbReference type="ARBA" id="ARBA00023136"/>
    </source>
</evidence>
<keyword evidence="9" id="KW-0594">Phospholipid biosynthesis</keyword>
<evidence type="ECO:0000256" key="3">
    <source>
        <dbReference type="ARBA" id="ARBA00022516"/>
    </source>
</evidence>
<dbReference type="InterPro" id="IPR048254">
    <property type="entry name" value="CDP_ALCOHOL_P_TRANSF_CS"/>
</dbReference>
<evidence type="ECO:0000256" key="13">
    <source>
        <dbReference type="SAM" id="Phobius"/>
    </source>
</evidence>
<keyword evidence="10" id="KW-1208">Phospholipid metabolism</keyword>
<dbReference type="PROSITE" id="PS00379">
    <property type="entry name" value="CDP_ALCOHOL_P_TRANSF"/>
    <property type="match status" value="1"/>
</dbReference>
<evidence type="ECO:0000256" key="11">
    <source>
        <dbReference type="RuleBase" id="RU003750"/>
    </source>
</evidence>
<gene>
    <name evidence="14" type="ORF">SAMN05444354_11314</name>
</gene>
<evidence type="ECO:0000256" key="7">
    <source>
        <dbReference type="ARBA" id="ARBA00023098"/>
    </source>
</evidence>
<evidence type="ECO:0000256" key="12">
    <source>
        <dbReference type="SAM" id="MobiDB-lite"/>
    </source>
</evidence>
<evidence type="ECO:0000256" key="10">
    <source>
        <dbReference type="ARBA" id="ARBA00023264"/>
    </source>
</evidence>
<keyword evidence="7" id="KW-0443">Lipid metabolism</keyword>
<protein>
    <submittedName>
        <fullName evidence="14">CDP-diacylglycerol--glycerol-3-phosphate 3-phosphatidyltransferase</fullName>
    </submittedName>
</protein>
<dbReference type="Proteomes" id="UP000182719">
    <property type="component" value="Unassembled WGS sequence"/>
</dbReference>
<dbReference type="PANTHER" id="PTHR14269">
    <property type="entry name" value="CDP-DIACYLGLYCEROL--GLYCEROL-3-PHOSPHATE 3-PHOSPHATIDYLTRANSFERASE-RELATED"/>
    <property type="match status" value="1"/>
</dbReference>
<comment type="subcellular location">
    <subcellularLocation>
        <location evidence="1">Membrane</location>
        <topology evidence="1">Multi-pass membrane protein</topology>
    </subcellularLocation>
</comment>
<keyword evidence="3" id="KW-0444">Lipid biosynthesis</keyword>
<keyword evidence="15" id="KW-1185">Reference proteome</keyword>
<comment type="similarity">
    <text evidence="2 11">Belongs to the CDP-alcohol phosphatidyltransferase class-I family.</text>
</comment>
<dbReference type="GO" id="GO:0046474">
    <property type="term" value="P:glycerophospholipid biosynthetic process"/>
    <property type="evidence" value="ECO:0007669"/>
    <property type="project" value="TreeGrafter"/>
</dbReference>
<evidence type="ECO:0000313" key="15">
    <source>
        <dbReference type="Proteomes" id="UP000182719"/>
    </source>
</evidence>
<evidence type="ECO:0000256" key="5">
    <source>
        <dbReference type="ARBA" id="ARBA00022692"/>
    </source>
</evidence>
<keyword evidence="6 13" id="KW-1133">Transmembrane helix</keyword>
<evidence type="ECO:0000256" key="1">
    <source>
        <dbReference type="ARBA" id="ARBA00004141"/>
    </source>
</evidence>
<evidence type="ECO:0000313" key="14">
    <source>
        <dbReference type="EMBL" id="SEM20902.1"/>
    </source>
</evidence>
<feature type="region of interest" description="Disordered" evidence="12">
    <location>
        <begin position="1"/>
        <end position="27"/>
    </location>
</feature>
<dbReference type="InterPro" id="IPR000462">
    <property type="entry name" value="CDP-OH_P_trans"/>
</dbReference>
<evidence type="ECO:0000256" key="2">
    <source>
        <dbReference type="ARBA" id="ARBA00010441"/>
    </source>
</evidence>
<proteinExistence type="inferred from homology"/>
<evidence type="ECO:0000256" key="4">
    <source>
        <dbReference type="ARBA" id="ARBA00022679"/>
    </source>
</evidence>
<dbReference type="InterPro" id="IPR043130">
    <property type="entry name" value="CDP-OH_PTrfase_TM_dom"/>
</dbReference>
<keyword evidence="4 11" id="KW-0808">Transferase</keyword>
<sequence length="205" mass="21561">MAMDQPLLSPHELPAGRGPAPAPRKTGGLSRRTQLALLHLLSLSRLGLAVLFLMNSDTWVRAGLIALSGFTDVLDGWIARHARLTSRLGALIDPVADRGFAVTAILALLLEGLLTPLQVTLLLLRDAATALGFIVSRLVPTLRPVELRARMLGKAVTTLQAMTLIAALLVPAAVPALVAVVGVTALASVVDYSRAVLRARGQLPA</sequence>
<dbReference type="Gene3D" id="1.20.120.1760">
    <property type="match status" value="1"/>
</dbReference>
<keyword evidence="8 13" id="KW-0472">Membrane</keyword>
<dbReference type="Pfam" id="PF01066">
    <property type="entry name" value="CDP-OH_P_transf"/>
    <property type="match status" value="1"/>
</dbReference>
<accession>A0A1H7WH20</accession>